<sequence length="586" mass="64538">MNPLFGPNLFLLQQEQQGLAGPLGDPLGGDHFAGGGDVSPSSLAPAGPAAYSPPGPGPAPPAAMALRNDLGSNINVLKTLNLRFRCFLAKVHELERRNRLLEKQLQQALEEGKQGRRGLARRDQAVQTGFVSPIRPLGLPLSARPAAVCTPSARVLGSPARSPAGPLVPSAACHSSPSTSTSTSYSSSARFMPGTIWSFSHARRLGPGLEPTLVQGPGLSWVHPDGVGVQIDTITPEIRALYNVLAKVKRERDEYKRRWEEEYTVRIQLQERVNELQEEAQEADACQEELAMKVEQLKAELVVFKGLMSNNLSELDTKIQEKAMKVDMDICRRIDITAKLCDVAQQRNCEDMIKIFQKKLVPSMGGRKRERKAAIEEDTSLSESDGPRQPDGDEEESTALSINEEMQRMLNQLREYDFEDDCDSLTWEETEETLLLWEDFSGYAMAAAEAQGEVMAPLSSLPWGPARPAPHLKVDVLSPPPPPCSRCFPSVASILYLLLPFSFILSTLELATAKNDMNRHLHEYMEMCSMKRGLDVQMETCRRLITQSGDRKSPAFTAVPLSDPPPPPPSEAEDSDRDVSSDSSMR</sequence>
<accession>A0A811Y831</accession>
<evidence type="ECO:0000259" key="5">
    <source>
        <dbReference type="PROSITE" id="PS51842"/>
    </source>
</evidence>
<dbReference type="PANTHER" id="PTHR14516:SF2">
    <property type="entry name" value="NON-HOMOLOGOUS END JOINING FACTOR IFFO1"/>
    <property type="match status" value="1"/>
</dbReference>
<dbReference type="SMART" id="SM01391">
    <property type="entry name" value="Filament"/>
    <property type="match status" value="1"/>
</dbReference>
<feature type="coiled-coil region" evidence="3">
    <location>
        <begin position="238"/>
        <end position="300"/>
    </location>
</feature>
<feature type="region of interest" description="Disordered" evidence="4">
    <location>
        <begin position="547"/>
        <end position="586"/>
    </location>
</feature>
<dbReference type="InterPro" id="IPR039008">
    <property type="entry name" value="IF_rod_dom"/>
</dbReference>
<dbReference type="AlphaFoldDB" id="A0A811Y831"/>
<dbReference type="Gene3D" id="1.20.5.1160">
    <property type="entry name" value="Vasodilator-stimulated phosphoprotein"/>
    <property type="match status" value="1"/>
</dbReference>
<feature type="compositionally biased region" description="Low complexity" evidence="4">
    <location>
        <begin position="175"/>
        <end position="187"/>
    </location>
</feature>
<dbReference type="EMBL" id="CAJHUB010000657">
    <property type="protein sequence ID" value="CAD7670431.1"/>
    <property type="molecule type" value="Genomic_DNA"/>
</dbReference>
<keyword evidence="1" id="KW-0403">Intermediate filament</keyword>
<evidence type="ECO:0000256" key="2">
    <source>
        <dbReference type="ARBA" id="ARBA00023054"/>
    </source>
</evidence>
<feature type="region of interest" description="Disordered" evidence="4">
    <location>
        <begin position="367"/>
        <end position="397"/>
    </location>
</feature>
<evidence type="ECO:0000256" key="3">
    <source>
        <dbReference type="SAM" id="Coils"/>
    </source>
</evidence>
<dbReference type="PROSITE" id="PS51842">
    <property type="entry name" value="IF_ROD_2"/>
    <property type="match status" value="1"/>
</dbReference>
<dbReference type="Pfam" id="PF00038">
    <property type="entry name" value="Filament"/>
    <property type="match status" value="1"/>
</dbReference>
<feature type="compositionally biased region" description="Low complexity" evidence="4">
    <location>
        <begin position="39"/>
        <end position="50"/>
    </location>
</feature>
<comment type="caution">
    <text evidence="6">The sequence shown here is derived from an EMBL/GenBank/DDBJ whole genome shotgun (WGS) entry which is preliminary data.</text>
</comment>
<feature type="region of interest" description="Disordered" evidence="4">
    <location>
        <begin position="166"/>
        <end position="187"/>
    </location>
</feature>
<evidence type="ECO:0000256" key="4">
    <source>
        <dbReference type="SAM" id="MobiDB-lite"/>
    </source>
</evidence>
<dbReference type="GO" id="GO:0005882">
    <property type="term" value="C:intermediate filament"/>
    <property type="evidence" value="ECO:0007669"/>
    <property type="project" value="UniProtKB-KW"/>
</dbReference>
<dbReference type="Proteomes" id="UP000645828">
    <property type="component" value="Unassembled WGS sequence"/>
</dbReference>
<dbReference type="PANTHER" id="PTHR14516">
    <property type="entry name" value="1-PYRROLINE-5-CARBOXYLATE DEHYDROGENASE FAMILY MEMBER"/>
    <property type="match status" value="1"/>
</dbReference>
<feature type="compositionally biased region" description="Basic and acidic residues" evidence="4">
    <location>
        <begin position="577"/>
        <end position="586"/>
    </location>
</feature>
<proteinExistence type="predicted"/>
<dbReference type="SUPFAM" id="SSF64593">
    <property type="entry name" value="Intermediate filament protein, coiled coil region"/>
    <property type="match status" value="1"/>
</dbReference>
<keyword evidence="2 3" id="KW-0175">Coiled coil</keyword>
<gene>
    <name evidence="6" type="ORF">NYPRO_LOCUS3226</name>
</gene>
<feature type="domain" description="IF rod" evidence="5">
    <location>
        <begin position="73"/>
        <end position="552"/>
    </location>
</feature>
<evidence type="ECO:0000256" key="1">
    <source>
        <dbReference type="ARBA" id="ARBA00022754"/>
    </source>
</evidence>
<protein>
    <submittedName>
        <fullName evidence="6">(raccoon dog) hypothetical protein</fullName>
    </submittedName>
</protein>
<keyword evidence="7" id="KW-1185">Reference proteome</keyword>
<feature type="region of interest" description="Disordered" evidence="4">
    <location>
        <begin position="20"/>
        <end position="62"/>
    </location>
</feature>
<evidence type="ECO:0000313" key="6">
    <source>
        <dbReference type="EMBL" id="CAD7670431.1"/>
    </source>
</evidence>
<evidence type="ECO:0000313" key="7">
    <source>
        <dbReference type="Proteomes" id="UP000645828"/>
    </source>
</evidence>
<reference evidence="6" key="1">
    <citation type="submission" date="2020-12" db="EMBL/GenBank/DDBJ databases">
        <authorList>
            <consortium name="Molecular Ecology Group"/>
        </authorList>
    </citation>
    <scope>NUCLEOTIDE SEQUENCE</scope>
    <source>
        <strain evidence="6">TBG_1078</strain>
    </source>
</reference>
<name>A0A811Y831_NYCPR</name>
<feature type="compositionally biased region" description="Pro residues" evidence="4">
    <location>
        <begin position="51"/>
        <end position="61"/>
    </location>
</feature>
<organism evidence="6 7">
    <name type="scientific">Nyctereutes procyonoides</name>
    <name type="common">Raccoon dog</name>
    <name type="synonym">Canis procyonoides</name>
    <dbReference type="NCBI Taxonomy" id="34880"/>
    <lineage>
        <taxon>Eukaryota</taxon>
        <taxon>Metazoa</taxon>
        <taxon>Chordata</taxon>
        <taxon>Craniata</taxon>
        <taxon>Vertebrata</taxon>
        <taxon>Euteleostomi</taxon>
        <taxon>Mammalia</taxon>
        <taxon>Eutheria</taxon>
        <taxon>Laurasiatheria</taxon>
        <taxon>Carnivora</taxon>
        <taxon>Caniformia</taxon>
        <taxon>Canidae</taxon>
        <taxon>Nyctereutes</taxon>
    </lineage>
</organism>